<comment type="caution">
    <text evidence="4">The sequence shown here is derived from an EMBL/GenBank/DDBJ whole genome shotgun (WGS) entry which is preliminary data.</text>
</comment>
<dbReference type="PROSITE" id="PS52050">
    <property type="entry name" value="WYL"/>
    <property type="match status" value="1"/>
</dbReference>
<dbReference type="InterPro" id="IPR059019">
    <property type="entry name" value="WHD_CapW"/>
</dbReference>
<feature type="domain" description="WYL" evidence="1">
    <location>
        <begin position="125"/>
        <end position="188"/>
    </location>
</feature>
<dbReference type="InterPro" id="IPR059020">
    <property type="entry name" value="CapW_CTD"/>
</dbReference>
<keyword evidence="5" id="KW-1185">Reference proteome</keyword>
<dbReference type="Pfam" id="PF26107">
    <property type="entry name" value="BrxR_CTD"/>
    <property type="match status" value="1"/>
</dbReference>
<dbReference type="AlphaFoldDB" id="A0A2P7AKJ1"/>
<protein>
    <submittedName>
        <fullName evidence="4">Transcriptional regulator</fullName>
    </submittedName>
</protein>
<feature type="domain" description="DNA-binding transcriptional repressor CapW winged helix-turn-helix" evidence="3">
    <location>
        <begin position="5"/>
        <end position="85"/>
    </location>
</feature>
<dbReference type="Pfam" id="PF13280">
    <property type="entry name" value="WYL"/>
    <property type="match status" value="1"/>
</dbReference>
<dbReference type="InterPro" id="IPR051534">
    <property type="entry name" value="CBASS_pafABC_assoc_protein"/>
</dbReference>
<name>A0A2P7AKJ1_9HYPH</name>
<evidence type="ECO:0000259" key="3">
    <source>
        <dbReference type="Pfam" id="PF26109"/>
    </source>
</evidence>
<sequence>MRWGTEQRLEFIEFRAFWEGGIRRGDITDRFGVSVPQASNDLALYQKLEPNNLRYDASEKRYVPTVEFTPRFMKPNADRYLIQLKAIADHVIGLDETWITIAPQVDAMPVPTRRIDPVMLKRFIAVIRSKKSVEVYYQSMSGKRPEALWRRITPHAFGHDGLRWHVRAYCHLDNKFKDFILSRCRDLRNEDITEADANADRNWTSFFDVVLGPNPALTPSQRDTVSSDYDMRDGEVIIPVRYALLYYFEKRLRLDVVGEHDKPTEKPIIIKNWEEFCQARQAAAL</sequence>
<evidence type="ECO:0000259" key="2">
    <source>
        <dbReference type="Pfam" id="PF26107"/>
    </source>
</evidence>
<dbReference type="PANTHER" id="PTHR34580:SF3">
    <property type="entry name" value="PROTEIN PAFB"/>
    <property type="match status" value="1"/>
</dbReference>
<evidence type="ECO:0000313" key="4">
    <source>
        <dbReference type="EMBL" id="PSH54720.1"/>
    </source>
</evidence>
<organism evidence="4 5">
    <name type="scientific">Phyllobacterium endophyticum</name>
    <dbReference type="NCBI Taxonomy" id="1149773"/>
    <lineage>
        <taxon>Bacteria</taxon>
        <taxon>Pseudomonadati</taxon>
        <taxon>Pseudomonadota</taxon>
        <taxon>Alphaproteobacteria</taxon>
        <taxon>Hyphomicrobiales</taxon>
        <taxon>Phyllobacteriaceae</taxon>
        <taxon>Phyllobacterium</taxon>
    </lineage>
</organism>
<accession>A0A2P7AKJ1</accession>
<dbReference type="InterPro" id="IPR026881">
    <property type="entry name" value="WYL_dom"/>
</dbReference>
<dbReference type="Proteomes" id="UP000241158">
    <property type="component" value="Unassembled WGS sequence"/>
</dbReference>
<dbReference type="Pfam" id="PF26109">
    <property type="entry name" value="WHD_BrxR"/>
    <property type="match status" value="1"/>
</dbReference>
<dbReference type="InterPro" id="IPR016634">
    <property type="entry name" value="CapW-like"/>
</dbReference>
<dbReference type="OrthoDB" id="6400324at2"/>
<dbReference type="EMBL" id="PGGN01000008">
    <property type="protein sequence ID" value="PSH54720.1"/>
    <property type="molecule type" value="Genomic_DNA"/>
</dbReference>
<reference evidence="5" key="1">
    <citation type="submission" date="2017-11" db="EMBL/GenBank/DDBJ databases">
        <authorList>
            <person name="Kuznetsova I."/>
            <person name="Sazanova A."/>
            <person name="Chirak E."/>
            <person name="Safronova V."/>
            <person name="Willems A."/>
        </authorList>
    </citation>
    <scope>NUCLEOTIDE SEQUENCE [LARGE SCALE GENOMIC DNA]</scope>
    <source>
        <strain evidence="5">PEPV15</strain>
    </source>
</reference>
<evidence type="ECO:0000313" key="5">
    <source>
        <dbReference type="Proteomes" id="UP000241158"/>
    </source>
</evidence>
<evidence type="ECO:0000259" key="1">
    <source>
        <dbReference type="Pfam" id="PF13280"/>
    </source>
</evidence>
<dbReference type="PIRSF" id="PIRSF015558">
    <property type="entry name" value="Txn_reg_DeoR_prd"/>
    <property type="match status" value="1"/>
</dbReference>
<gene>
    <name evidence="4" type="ORF">CU100_25950</name>
</gene>
<proteinExistence type="predicted"/>
<feature type="domain" description="DNA-binding transcriptional repressor CapW C-terminal dimerisation" evidence="2">
    <location>
        <begin position="207"/>
        <end position="275"/>
    </location>
</feature>
<dbReference type="PANTHER" id="PTHR34580">
    <property type="match status" value="1"/>
</dbReference>